<dbReference type="InterPro" id="IPR036420">
    <property type="entry name" value="BRCT_dom_sf"/>
</dbReference>
<dbReference type="Pfam" id="PF00533">
    <property type="entry name" value="BRCT"/>
    <property type="match status" value="2"/>
</dbReference>
<dbReference type="InterPro" id="IPR001357">
    <property type="entry name" value="BRCT_dom"/>
</dbReference>
<dbReference type="Gene3D" id="3.40.50.10190">
    <property type="entry name" value="BRCT domain"/>
    <property type="match status" value="3"/>
</dbReference>
<keyword evidence="3" id="KW-1185">Reference proteome</keyword>
<dbReference type="Pfam" id="PF16589">
    <property type="entry name" value="BRCT_2"/>
    <property type="match status" value="1"/>
</dbReference>
<proteinExistence type="predicted"/>
<dbReference type="EMBL" id="ADBJ01000032">
    <property type="protein sequence ID" value="EFA79737.1"/>
    <property type="molecule type" value="Genomic_DNA"/>
</dbReference>
<evidence type="ECO:0000259" key="1">
    <source>
        <dbReference type="PROSITE" id="PS50172"/>
    </source>
</evidence>
<dbReference type="PROSITE" id="PS50172">
    <property type="entry name" value="BRCT"/>
    <property type="match status" value="2"/>
</dbReference>
<dbReference type="SMART" id="SM00292">
    <property type="entry name" value="BRCT"/>
    <property type="match status" value="2"/>
</dbReference>
<feature type="domain" description="BRCT" evidence="1">
    <location>
        <begin position="150"/>
        <end position="241"/>
    </location>
</feature>
<sequence>MTSLFHNFIFYVHLQPYQSIKITRIIESLNGHCHHSFQYDKTTHVISNTLEELPRDIQKLNSIHKVVVVKLSKESQLNVQAWVELHGGKFRVSFDQRYTHLLTDDISRFKKQDYSLPSRLIVVSTEWFNQCVLNECWVNEKPFIQALPATSPKLFSPFTFFIPNDNYPSDLIVKEAITERIKQYGGNTATTIEQSNIVILQYQTDPTYELTIKMNLKSATTDWINDCIVQGCIIKLSESVLYRPIRSKDSVIGSECKYRISITKYDGMERDHIKGMIGIIGATYTSDLSSENTHLNQ</sequence>
<dbReference type="OMA" id="WINDCIV"/>
<reference evidence="2 3" key="1">
    <citation type="journal article" date="2011" name="Genome Res.">
        <title>Phylogeny-wide analysis of social amoeba genomes highlights ancient origins for complex intercellular communication.</title>
        <authorList>
            <person name="Heidel A.J."/>
            <person name="Lawal H.M."/>
            <person name="Felder M."/>
            <person name="Schilde C."/>
            <person name="Helps N.R."/>
            <person name="Tunggal B."/>
            <person name="Rivero F."/>
            <person name="John U."/>
            <person name="Schleicher M."/>
            <person name="Eichinger L."/>
            <person name="Platzer M."/>
            <person name="Noegel A.A."/>
            <person name="Schaap P."/>
            <person name="Gloeckner G."/>
        </authorList>
    </citation>
    <scope>NUCLEOTIDE SEQUENCE [LARGE SCALE GENOMIC DNA]</scope>
    <source>
        <strain evidence="3">ATCC 26659 / Pp 5 / PN500</strain>
    </source>
</reference>
<dbReference type="InParanoid" id="D3BFX7"/>
<name>D3BFX7_HETP5</name>
<organism evidence="2 3">
    <name type="scientific">Heterostelium pallidum (strain ATCC 26659 / Pp 5 / PN500)</name>
    <name type="common">Cellular slime mold</name>
    <name type="synonym">Polysphondylium pallidum</name>
    <dbReference type="NCBI Taxonomy" id="670386"/>
    <lineage>
        <taxon>Eukaryota</taxon>
        <taxon>Amoebozoa</taxon>
        <taxon>Evosea</taxon>
        <taxon>Eumycetozoa</taxon>
        <taxon>Dictyostelia</taxon>
        <taxon>Acytosteliales</taxon>
        <taxon>Acytosteliaceae</taxon>
        <taxon>Heterostelium</taxon>
    </lineage>
</organism>
<evidence type="ECO:0000313" key="2">
    <source>
        <dbReference type="EMBL" id="EFA79737.1"/>
    </source>
</evidence>
<dbReference type="InterPro" id="IPR053036">
    <property type="entry name" value="CellCycle_DNARepair_Reg"/>
</dbReference>
<dbReference type="Pfam" id="PF12738">
    <property type="entry name" value="PTCB-BRCT"/>
    <property type="match status" value="1"/>
</dbReference>
<dbReference type="PANTHER" id="PTHR47667:SF1">
    <property type="entry name" value="REGULATOR OF TY1 TRANSPOSITION PROTEIN 107"/>
    <property type="match status" value="1"/>
</dbReference>
<gene>
    <name evidence="2" type="ORF">PPL_07428</name>
</gene>
<protein>
    <recommendedName>
        <fullName evidence="1">BRCT domain-containing protein</fullName>
    </recommendedName>
</protein>
<feature type="domain" description="BRCT" evidence="1">
    <location>
        <begin position="55"/>
        <end position="145"/>
    </location>
</feature>
<dbReference type="SUPFAM" id="SSF52113">
    <property type="entry name" value="BRCT domain"/>
    <property type="match status" value="4"/>
</dbReference>
<accession>D3BFX7</accession>
<dbReference type="CDD" id="cd00027">
    <property type="entry name" value="BRCT"/>
    <property type="match status" value="1"/>
</dbReference>
<dbReference type="PANTHER" id="PTHR47667">
    <property type="entry name" value="REGULATOR OF TY1 TRANSPOSITION PROTEIN 107"/>
    <property type="match status" value="1"/>
</dbReference>
<evidence type="ECO:0000313" key="3">
    <source>
        <dbReference type="Proteomes" id="UP000001396"/>
    </source>
</evidence>
<dbReference type="RefSeq" id="XP_020431858.1">
    <property type="nucleotide sequence ID" value="XM_020578263.1"/>
</dbReference>
<comment type="caution">
    <text evidence="2">The sequence shown here is derived from an EMBL/GenBank/DDBJ whole genome shotgun (WGS) entry which is preliminary data.</text>
</comment>
<dbReference type="GeneID" id="31362909"/>
<dbReference type="Proteomes" id="UP000001396">
    <property type="component" value="Unassembled WGS sequence"/>
</dbReference>
<dbReference type="AlphaFoldDB" id="D3BFX7"/>